<evidence type="ECO:0000259" key="1">
    <source>
        <dbReference type="Pfam" id="PF13349"/>
    </source>
</evidence>
<dbReference type="InterPro" id="IPR025164">
    <property type="entry name" value="Toastrack_DUF4097"/>
</dbReference>
<dbReference type="KEGG" id="ppac:PAP_06025"/>
<dbReference type="GeneID" id="24842327"/>
<evidence type="ECO:0000313" key="3">
    <source>
        <dbReference type="Proteomes" id="UP000027981"/>
    </source>
</evidence>
<proteinExistence type="predicted"/>
<accession>A0A075LS93</accession>
<keyword evidence="3" id="KW-1185">Reference proteome</keyword>
<dbReference type="Proteomes" id="UP000027981">
    <property type="component" value="Chromosome"/>
</dbReference>
<feature type="domain" description="DUF4097" evidence="1">
    <location>
        <begin position="61"/>
        <end position="239"/>
    </location>
</feature>
<organism evidence="2 3">
    <name type="scientific">Palaeococcus pacificus DY20341</name>
    <dbReference type="NCBI Taxonomy" id="1343739"/>
    <lineage>
        <taxon>Archaea</taxon>
        <taxon>Methanobacteriati</taxon>
        <taxon>Methanobacteriota</taxon>
        <taxon>Thermococci</taxon>
        <taxon>Thermococcales</taxon>
        <taxon>Thermococcaceae</taxon>
        <taxon>Palaeococcus</taxon>
    </lineage>
</organism>
<dbReference type="RefSeq" id="WP_048165146.1">
    <property type="nucleotide sequence ID" value="NZ_CP006019.1"/>
</dbReference>
<reference evidence="2 3" key="2">
    <citation type="journal article" date="2015" name="Genome Announc.">
        <title>Complete Genome Sequence of Hyperthermophilic Piezophilic Archaeon Palaeococcus pacificus DY20341T, Isolated from Deep-Sea Hydrothermal Sediments.</title>
        <authorList>
            <person name="Zeng X."/>
            <person name="Jebbar M."/>
            <person name="Shao Z."/>
        </authorList>
    </citation>
    <scope>NUCLEOTIDE SEQUENCE [LARGE SCALE GENOMIC DNA]</scope>
    <source>
        <strain evidence="2 3">DY20341</strain>
    </source>
</reference>
<dbReference type="Pfam" id="PF13349">
    <property type="entry name" value="DUF4097"/>
    <property type="match status" value="1"/>
</dbReference>
<evidence type="ECO:0000313" key="2">
    <source>
        <dbReference type="EMBL" id="AIF69605.1"/>
    </source>
</evidence>
<dbReference type="OrthoDB" id="95250at2157"/>
<reference evidence="3" key="1">
    <citation type="submission" date="2013-06" db="EMBL/GenBank/DDBJ databases">
        <title>Complete Genome Sequence of Hyperthermophilic Palaeococcus pacificus DY20341T, Isolated from a Deep-Sea Hydrothermal Sediments.</title>
        <authorList>
            <person name="Zeng X."/>
            <person name="Shao Z."/>
        </authorList>
    </citation>
    <scope>NUCLEOTIDE SEQUENCE [LARGE SCALE GENOMIC DNA]</scope>
    <source>
        <strain evidence="3">DY20341</strain>
    </source>
</reference>
<sequence length="242" mass="26576">MIEVYEREYEVGKVKLELENVNGTIKIKGYDGKTLKLRIEKSWGLLGSEPKVKIRKKGEFFKIFTEHRKGLNIDLGGSKVNFEILVPKEVEVNRVASVNGSIIITGVSGCMEAKTVNGPISLDVECAKDIKTVNGKINVKAERLIGNIKTINGMIEVYLRAIGDDVKISTVNGPINLHLHPTFNGRIEISTTNGGIKSDFEEIKVVKTNKRFGPKTASGALGEGRNTLTVSTTNGPIKILKW</sequence>
<name>A0A075LS93_9EURY</name>
<protein>
    <recommendedName>
        <fullName evidence="1">DUF4097 domain-containing protein</fullName>
    </recommendedName>
</protein>
<dbReference type="EMBL" id="CP006019">
    <property type="protein sequence ID" value="AIF69605.1"/>
    <property type="molecule type" value="Genomic_DNA"/>
</dbReference>
<dbReference type="eggNOG" id="arCOG03825">
    <property type="taxonomic scope" value="Archaea"/>
</dbReference>
<gene>
    <name evidence="2" type="ORF">PAP_06025</name>
</gene>
<dbReference type="HOGENOM" id="CLU_1227712_0_0_2"/>
<dbReference type="STRING" id="1343739.PAP_06025"/>
<dbReference type="AlphaFoldDB" id="A0A075LS93"/>